<name>A0A2P2N1R4_RHIMU</name>
<protein>
    <submittedName>
        <fullName evidence="1">Uncharacterized protein</fullName>
    </submittedName>
</protein>
<proteinExistence type="predicted"/>
<dbReference type="AlphaFoldDB" id="A0A2P2N1R4"/>
<reference evidence="1" key="1">
    <citation type="submission" date="2018-02" db="EMBL/GenBank/DDBJ databases">
        <title>Rhizophora mucronata_Transcriptome.</title>
        <authorList>
            <person name="Meera S.P."/>
            <person name="Sreeshan A."/>
            <person name="Augustine A."/>
        </authorList>
    </citation>
    <scope>NUCLEOTIDE SEQUENCE</scope>
    <source>
        <tissue evidence="1">Leaf</tissue>
    </source>
</reference>
<accession>A0A2P2N1R4</accession>
<dbReference type="EMBL" id="GGEC01055892">
    <property type="protein sequence ID" value="MBX36376.1"/>
    <property type="molecule type" value="Transcribed_RNA"/>
</dbReference>
<sequence length="44" mass="5174">MIQQLLPFCSNNISMAGNFHKLYKLSAPELLFPMQIQWIFLHLP</sequence>
<organism evidence="1">
    <name type="scientific">Rhizophora mucronata</name>
    <name type="common">Asiatic mangrove</name>
    <dbReference type="NCBI Taxonomy" id="61149"/>
    <lineage>
        <taxon>Eukaryota</taxon>
        <taxon>Viridiplantae</taxon>
        <taxon>Streptophyta</taxon>
        <taxon>Embryophyta</taxon>
        <taxon>Tracheophyta</taxon>
        <taxon>Spermatophyta</taxon>
        <taxon>Magnoliopsida</taxon>
        <taxon>eudicotyledons</taxon>
        <taxon>Gunneridae</taxon>
        <taxon>Pentapetalae</taxon>
        <taxon>rosids</taxon>
        <taxon>fabids</taxon>
        <taxon>Malpighiales</taxon>
        <taxon>Rhizophoraceae</taxon>
        <taxon>Rhizophora</taxon>
    </lineage>
</organism>
<evidence type="ECO:0000313" key="1">
    <source>
        <dbReference type="EMBL" id="MBX36376.1"/>
    </source>
</evidence>